<dbReference type="Gene3D" id="2.60.120.10">
    <property type="entry name" value="Jelly Rolls"/>
    <property type="match status" value="1"/>
</dbReference>
<keyword evidence="2" id="KW-0238">DNA-binding</keyword>
<sequence>MLTDDERLALENLPMQLAVLKDDQDIVREGDSPSRCCLILSGFTCTYKVTKEGKRQIMSIGIAGDIPDLQSLHLKVLDNSIGTLSTCRVGFITHDDLRNVCDRYPRITAAFWRETLIDAAIFREWMLNIGRREAYNRIAHLFCEMLVRLRAVGLAEDHACDLSITQGEFADAFGLTPVHVNRVLKQMRADGLIEITGTRLRIPDWDRLKEVGEFDPTYLHLEQQDLAA</sequence>
<protein>
    <submittedName>
        <fullName evidence="5">Crp/Fnr family transcriptional regulator</fullName>
    </submittedName>
</protein>
<organism evidence="5 6">
    <name type="scientific">Microvirga aerilata</name>
    <dbReference type="NCBI Taxonomy" id="670292"/>
    <lineage>
        <taxon>Bacteria</taxon>
        <taxon>Pseudomonadati</taxon>
        <taxon>Pseudomonadota</taxon>
        <taxon>Alphaproteobacteria</taxon>
        <taxon>Hyphomicrobiales</taxon>
        <taxon>Methylobacteriaceae</taxon>
        <taxon>Microvirga</taxon>
    </lineage>
</organism>
<accession>A0A936ZMW0</accession>
<dbReference type="InterPro" id="IPR000595">
    <property type="entry name" value="cNMP-bd_dom"/>
</dbReference>
<dbReference type="SMART" id="SM00419">
    <property type="entry name" value="HTH_CRP"/>
    <property type="match status" value="1"/>
</dbReference>
<dbReference type="AlphaFoldDB" id="A0A936ZMW0"/>
<dbReference type="PROSITE" id="PS51063">
    <property type="entry name" value="HTH_CRP_2"/>
    <property type="match status" value="1"/>
</dbReference>
<dbReference type="CDD" id="cd00038">
    <property type="entry name" value="CAP_ED"/>
    <property type="match status" value="1"/>
</dbReference>
<dbReference type="InterPro" id="IPR014710">
    <property type="entry name" value="RmlC-like_jellyroll"/>
</dbReference>
<evidence type="ECO:0000313" key="6">
    <source>
        <dbReference type="Proteomes" id="UP000605848"/>
    </source>
</evidence>
<gene>
    <name evidence="5" type="ORF">JKG68_26710</name>
</gene>
<name>A0A936ZMW0_9HYPH</name>
<dbReference type="SUPFAM" id="SSF46785">
    <property type="entry name" value="Winged helix' DNA-binding domain"/>
    <property type="match status" value="1"/>
</dbReference>
<dbReference type="SUPFAM" id="SSF51206">
    <property type="entry name" value="cAMP-binding domain-like"/>
    <property type="match status" value="1"/>
</dbReference>
<dbReference type="InterPro" id="IPR036388">
    <property type="entry name" value="WH-like_DNA-bd_sf"/>
</dbReference>
<keyword evidence="1" id="KW-0805">Transcription regulation</keyword>
<evidence type="ECO:0000313" key="5">
    <source>
        <dbReference type="EMBL" id="MBL0407513.1"/>
    </source>
</evidence>
<dbReference type="Pfam" id="PF13545">
    <property type="entry name" value="HTH_Crp_2"/>
    <property type="match status" value="1"/>
</dbReference>
<dbReference type="Pfam" id="PF00027">
    <property type="entry name" value="cNMP_binding"/>
    <property type="match status" value="1"/>
</dbReference>
<evidence type="ECO:0000256" key="2">
    <source>
        <dbReference type="ARBA" id="ARBA00023125"/>
    </source>
</evidence>
<evidence type="ECO:0000256" key="3">
    <source>
        <dbReference type="ARBA" id="ARBA00023163"/>
    </source>
</evidence>
<keyword evidence="6" id="KW-1185">Reference proteome</keyword>
<dbReference type="InterPro" id="IPR036390">
    <property type="entry name" value="WH_DNA-bd_sf"/>
</dbReference>
<dbReference type="GO" id="GO:0006355">
    <property type="term" value="P:regulation of DNA-templated transcription"/>
    <property type="evidence" value="ECO:0007669"/>
    <property type="project" value="InterPro"/>
</dbReference>
<dbReference type="GO" id="GO:0003677">
    <property type="term" value="F:DNA binding"/>
    <property type="evidence" value="ECO:0007669"/>
    <property type="project" value="UniProtKB-KW"/>
</dbReference>
<keyword evidence="3" id="KW-0804">Transcription</keyword>
<dbReference type="EMBL" id="JAEQMY010000088">
    <property type="protein sequence ID" value="MBL0407513.1"/>
    <property type="molecule type" value="Genomic_DNA"/>
</dbReference>
<proteinExistence type="predicted"/>
<dbReference type="Proteomes" id="UP000605848">
    <property type="component" value="Unassembled WGS sequence"/>
</dbReference>
<evidence type="ECO:0000259" key="4">
    <source>
        <dbReference type="PROSITE" id="PS51063"/>
    </source>
</evidence>
<dbReference type="Gene3D" id="1.10.10.10">
    <property type="entry name" value="Winged helix-like DNA-binding domain superfamily/Winged helix DNA-binding domain"/>
    <property type="match status" value="1"/>
</dbReference>
<dbReference type="InterPro" id="IPR012318">
    <property type="entry name" value="HTH_CRP"/>
</dbReference>
<evidence type="ECO:0000256" key="1">
    <source>
        <dbReference type="ARBA" id="ARBA00023015"/>
    </source>
</evidence>
<feature type="domain" description="HTH crp-type" evidence="4">
    <location>
        <begin position="132"/>
        <end position="206"/>
    </location>
</feature>
<dbReference type="InterPro" id="IPR018490">
    <property type="entry name" value="cNMP-bd_dom_sf"/>
</dbReference>
<reference evidence="5" key="1">
    <citation type="submission" date="2021-01" db="EMBL/GenBank/DDBJ databases">
        <title>Microvirga sp.</title>
        <authorList>
            <person name="Kim M.K."/>
        </authorList>
    </citation>
    <scope>NUCLEOTIDE SEQUENCE</scope>
    <source>
        <strain evidence="5">5420S-16</strain>
    </source>
</reference>
<comment type="caution">
    <text evidence="5">The sequence shown here is derived from an EMBL/GenBank/DDBJ whole genome shotgun (WGS) entry which is preliminary data.</text>
</comment>